<sequence length="109" mass="11573">MTIHRASLSVVRSCIRPGARVAPLRRFGIRQQSTVSSDGDIGGLGGQQIPPPGRGGRDFIEQNWVRLGGAALLVAVGVSYVSSPPKKRESPRDLRAASSTEIGMEPPVK</sequence>
<dbReference type="OrthoDB" id="4934395at2759"/>
<protein>
    <submittedName>
        <fullName evidence="2">Uncharacterized protein</fullName>
    </submittedName>
</protein>
<dbReference type="EMBL" id="JAGMUV010000021">
    <property type="protein sequence ID" value="KAH7124590.1"/>
    <property type="molecule type" value="Genomic_DNA"/>
</dbReference>
<evidence type="ECO:0000313" key="2">
    <source>
        <dbReference type="EMBL" id="KAH7124590.1"/>
    </source>
</evidence>
<comment type="caution">
    <text evidence="2">The sequence shown here is derived from an EMBL/GenBank/DDBJ whole genome shotgun (WGS) entry which is preliminary data.</text>
</comment>
<reference evidence="2" key="1">
    <citation type="journal article" date="2021" name="Nat. Commun.">
        <title>Genetic determinants of endophytism in the Arabidopsis root mycobiome.</title>
        <authorList>
            <person name="Mesny F."/>
            <person name="Miyauchi S."/>
            <person name="Thiergart T."/>
            <person name="Pickel B."/>
            <person name="Atanasova L."/>
            <person name="Karlsson M."/>
            <person name="Huettel B."/>
            <person name="Barry K.W."/>
            <person name="Haridas S."/>
            <person name="Chen C."/>
            <person name="Bauer D."/>
            <person name="Andreopoulos W."/>
            <person name="Pangilinan J."/>
            <person name="LaButti K."/>
            <person name="Riley R."/>
            <person name="Lipzen A."/>
            <person name="Clum A."/>
            <person name="Drula E."/>
            <person name="Henrissat B."/>
            <person name="Kohler A."/>
            <person name="Grigoriev I.V."/>
            <person name="Martin F.M."/>
            <person name="Hacquard S."/>
        </authorList>
    </citation>
    <scope>NUCLEOTIDE SEQUENCE</scope>
    <source>
        <strain evidence="2">MPI-CAGE-AT-0147</strain>
    </source>
</reference>
<gene>
    <name evidence="2" type="ORF">EDB81DRAFT_811045</name>
</gene>
<keyword evidence="3" id="KW-1185">Reference proteome</keyword>
<accession>A0A9P9DPY5</accession>
<name>A0A9P9DPY5_9HYPO</name>
<evidence type="ECO:0000256" key="1">
    <source>
        <dbReference type="SAM" id="MobiDB-lite"/>
    </source>
</evidence>
<dbReference type="Proteomes" id="UP000738349">
    <property type="component" value="Unassembled WGS sequence"/>
</dbReference>
<feature type="compositionally biased region" description="Basic and acidic residues" evidence="1">
    <location>
        <begin position="86"/>
        <end position="95"/>
    </location>
</feature>
<organism evidence="2 3">
    <name type="scientific">Dactylonectria macrodidyma</name>
    <dbReference type="NCBI Taxonomy" id="307937"/>
    <lineage>
        <taxon>Eukaryota</taxon>
        <taxon>Fungi</taxon>
        <taxon>Dikarya</taxon>
        <taxon>Ascomycota</taxon>
        <taxon>Pezizomycotina</taxon>
        <taxon>Sordariomycetes</taxon>
        <taxon>Hypocreomycetidae</taxon>
        <taxon>Hypocreales</taxon>
        <taxon>Nectriaceae</taxon>
        <taxon>Dactylonectria</taxon>
    </lineage>
</organism>
<feature type="region of interest" description="Disordered" evidence="1">
    <location>
        <begin position="33"/>
        <end position="56"/>
    </location>
</feature>
<proteinExistence type="predicted"/>
<evidence type="ECO:0000313" key="3">
    <source>
        <dbReference type="Proteomes" id="UP000738349"/>
    </source>
</evidence>
<dbReference type="AlphaFoldDB" id="A0A9P9DPY5"/>
<feature type="region of interest" description="Disordered" evidence="1">
    <location>
        <begin position="82"/>
        <end position="109"/>
    </location>
</feature>